<dbReference type="OrthoDB" id="3172332at2759"/>
<sequence length="509" mass="57534">MATLATAGRRRAFSRKSRTGCQTCRTRHVRCDEAPGSCLNCTSTGRKCDGYDRNQLPLHINIGTNLPGTSSDERRCFAFFLGKTAPMIETCFDSELWRRLVLPMSQAEPAVFHAVVALSALHENSVARGLGNEYHRFSLSQYNRAITKLHQRFGSNDPQLHQVVLTCCIIFFTLELLQGNYKAAFAHLRQGLKIMQVQPGSPDQFPVLKRSHPLDYDPALVETFMRLDLEATNFDLSGRGLRLGNTKRPLAVPSQESLEITSLVAAKQLLASITCDVFCFYDHSARVFQGTVPPDLLSLSAERCRIWRRLVEFTASFDVFLSRYRVETTLTPSRIRGINIVQVYQLLLKTTLEAATTASEVAFDDYLSVFTTVTHSAEKIIESLKAEYGHDSLPTLTMDIGVIPPLYWVCVKCRYRQIRERALHLLESWPHREGPYDSNMVVHIIKAIFAIESEYLGMEVVRETWRLTSLSVEISEDQRDGIVTYALSGDPRLQQRQFKLAGVDSLTRT</sequence>
<dbReference type="Pfam" id="PF11951">
    <property type="entry name" value="Fungal_trans_2"/>
    <property type="match status" value="1"/>
</dbReference>
<dbReference type="Gene3D" id="4.10.240.10">
    <property type="entry name" value="Zn(2)-C6 fungal-type DNA-binding domain"/>
    <property type="match status" value="1"/>
</dbReference>
<keyword evidence="6" id="KW-0539">Nucleus</keyword>
<dbReference type="InterPro" id="IPR001138">
    <property type="entry name" value="Zn2Cys6_DnaBD"/>
</dbReference>
<evidence type="ECO:0000313" key="9">
    <source>
        <dbReference type="Proteomes" id="UP000244073"/>
    </source>
</evidence>
<dbReference type="PANTHER" id="PTHR36206:SF12">
    <property type="entry name" value="ASPERCRYPTIN BIOSYNTHESIS CLUSTER-SPECIFIC TRANSCRIPTION REGULATOR ATNN-RELATED"/>
    <property type="match status" value="1"/>
</dbReference>
<feature type="domain" description="Zn(2)-C6 fungal-type" evidence="7">
    <location>
        <begin position="20"/>
        <end position="48"/>
    </location>
</feature>
<keyword evidence="1" id="KW-0479">Metal-binding</keyword>
<evidence type="ECO:0000256" key="3">
    <source>
        <dbReference type="ARBA" id="ARBA00023015"/>
    </source>
</evidence>
<dbReference type="GO" id="GO:0003677">
    <property type="term" value="F:DNA binding"/>
    <property type="evidence" value="ECO:0007669"/>
    <property type="project" value="UniProtKB-KW"/>
</dbReference>
<dbReference type="InterPro" id="IPR036864">
    <property type="entry name" value="Zn2-C6_fun-type_DNA-bd_sf"/>
</dbReference>
<evidence type="ECO:0000259" key="7">
    <source>
        <dbReference type="PROSITE" id="PS50048"/>
    </source>
</evidence>
<reference evidence="8 9" key="1">
    <citation type="journal article" date="2018" name="Proc. Natl. Acad. Sci. U.S.A.">
        <title>Linking secondary metabolites to gene clusters through genome sequencing of six diverse Aspergillus species.</title>
        <authorList>
            <person name="Kaerboelling I."/>
            <person name="Vesth T.C."/>
            <person name="Frisvad J.C."/>
            <person name="Nybo J.L."/>
            <person name="Theobald S."/>
            <person name="Kuo A."/>
            <person name="Bowyer P."/>
            <person name="Matsuda Y."/>
            <person name="Mondo S."/>
            <person name="Lyhne E.K."/>
            <person name="Kogle M.E."/>
            <person name="Clum A."/>
            <person name="Lipzen A."/>
            <person name="Salamov A."/>
            <person name="Ngan C.Y."/>
            <person name="Daum C."/>
            <person name="Chiniquy J."/>
            <person name="Barry K."/>
            <person name="LaButti K."/>
            <person name="Haridas S."/>
            <person name="Simmons B.A."/>
            <person name="Magnuson J.K."/>
            <person name="Mortensen U.H."/>
            <person name="Larsen T.O."/>
            <person name="Grigoriev I.V."/>
            <person name="Baker S.E."/>
            <person name="Andersen M.R."/>
        </authorList>
    </citation>
    <scope>NUCLEOTIDE SEQUENCE [LARGE SCALE GENOMIC DNA]</scope>
    <source>
        <strain evidence="8 9">IBT 24754</strain>
    </source>
</reference>
<dbReference type="CDD" id="cd00067">
    <property type="entry name" value="GAL4"/>
    <property type="match status" value="1"/>
</dbReference>
<evidence type="ECO:0000256" key="2">
    <source>
        <dbReference type="ARBA" id="ARBA00022833"/>
    </source>
</evidence>
<proteinExistence type="predicted"/>
<name>A0A2T5LZ98_9EURO</name>
<dbReference type="GeneID" id="63815241"/>
<evidence type="ECO:0000256" key="5">
    <source>
        <dbReference type="ARBA" id="ARBA00023163"/>
    </source>
</evidence>
<evidence type="ECO:0000256" key="6">
    <source>
        <dbReference type="ARBA" id="ARBA00023242"/>
    </source>
</evidence>
<dbReference type="Proteomes" id="UP000244073">
    <property type="component" value="Unassembled WGS sequence"/>
</dbReference>
<dbReference type="GO" id="GO:0008270">
    <property type="term" value="F:zinc ion binding"/>
    <property type="evidence" value="ECO:0007669"/>
    <property type="project" value="InterPro"/>
</dbReference>
<dbReference type="GO" id="GO:0000981">
    <property type="term" value="F:DNA-binding transcription factor activity, RNA polymerase II-specific"/>
    <property type="evidence" value="ECO:0007669"/>
    <property type="project" value="InterPro"/>
</dbReference>
<dbReference type="SMART" id="SM00066">
    <property type="entry name" value="GAL4"/>
    <property type="match status" value="1"/>
</dbReference>
<dbReference type="EMBL" id="MSFN02000003">
    <property type="protein sequence ID" value="PTU21592.1"/>
    <property type="molecule type" value="Genomic_DNA"/>
</dbReference>
<dbReference type="PANTHER" id="PTHR36206">
    <property type="entry name" value="ASPERCRYPTIN BIOSYNTHESIS CLUSTER-SPECIFIC TRANSCRIPTION REGULATOR ATNN-RELATED"/>
    <property type="match status" value="1"/>
</dbReference>
<dbReference type="RefSeq" id="XP_040752984.1">
    <property type="nucleotide sequence ID" value="XM_040898359.1"/>
</dbReference>
<gene>
    <name evidence="8" type="ORF">P175DRAFT_0508549</name>
</gene>
<dbReference type="PROSITE" id="PS00463">
    <property type="entry name" value="ZN2_CY6_FUNGAL_1"/>
    <property type="match status" value="1"/>
</dbReference>
<protein>
    <recommendedName>
        <fullName evidence="7">Zn(2)-C6 fungal-type domain-containing protein</fullName>
    </recommendedName>
</protein>
<dbReference type="AlphaFoldDB" id="A0A2T5LZ98"/>
<keyword evidence="2" id="KW-0862">Zinc</keyword>
<keyword evidence="5" id="KW-0804">Transcription</keyword>
<dbReference type="InterPro" id="IPR052360">
    <property type="entry name" value="Transcr_Regulatory_Proteins"/>
</dbReference>
<dbReference type="PROSITE" id="PS50048">
    <property type="entry name" value="ZN2_CY6_FUNGAL_2"/>
    <property type="match status" value="1"/>
</dbReference>
<comment type="caution">
    <text evidence="8">The sequence shown here is derived from an EMBL/GenBank/DDBJ whole genome shotgun (WGS) entry which is preliminary data.</text>
</comment>
<evidence type="ECO:0000256" key="4">
    <source>
        <dbReference type="ARBA" id="ARBA00023125"/>
    </source>
</evidence>
<dbReference type="Pfam" id="PF00172">
    <property type="entry name" value="Zn_clus"/>
    <property type="match status" value="1"/>
</dbReference>
<dbReference type="InterPro" id="IPR021858">
    <property type="entry name" value="Fun_TF"/>
</dbReference>
<organism evidence="8 9">
    <name type="scientific">Aspergillus ochraceoroseus IBT 24754</name>
    <dbReference type="NCBI Taxonomy" id="1392256"/>
    <lineage>
        <taxon>Eukaryota</taxon>
        <taxon>Fungi</taxon>
        <taxon>Dikarya</taxon>
        <taxon>Ascomycota</taxon>
        <taxon>Pezizomycotina</taxon>
        <taxon>Eurotiomycetes</taxon>
        <taxon>Eurotiomycetidae</taxon>
        <taxon>Eurotiales</taxon>
        <taxon>Aspergillaceae</taxon>
        <taxon>Aspergillus</taxon>
        <taxon>Aspergillus subgen. Nidulantes</taxon>
    </lineage>
</organism>
<keyword evidence="3" id="KW-0805">Transcription regulation</keyword>
<dbReference type="VEuPathDB" id="FungiDB:P175DRAFT_0508549"/>
<evidence type="ECO:0000256" key="1">
    <source>
        <dbReference type="ARBA" id="ARBA00022723"/>
    </source>
</evidence>
<dbReference type="SUPFAM" id="SSF57701">
    <property type="entry name" value="Zn2/Cys6 DNA-binding domain"/>
    <property type="match status" value="1"/>
</dbReference>
<accession>A0A2T5LZ98</accession>
<keyword evidence="4" id="KW-0238">DNA-binding</keyword>
<evidence type="ECO:0000313" key="8">
    <source>
        <dbReference type="EMBL" id="PTU21592.1"/>
    </source>
</evidence>